<evidence type="ECO:0000313" key="1">
    <source>
        <dbReference type="EMBL" id="KAK3706403.1"/>
    </source>
</evidence>
<comment type="caution">
    <text evidence="1">The sequence shown here is derived from an EMBL/GenBank/DDBJ whole genome shotgun (WGS) entry which is preliminary data.</text>
</comment>
<sequence>MLKKFDDKKREILGRLSLTDDDYTDASPKGSIDDGIRELVRQINSIPGFISTSSCAGRVAVFLEGAQKQSITQGPRVEGEDVHSGDAGQAIAASSGGKGGGKWLFTSHTPVDLEKLSNEGALSRHLGFSSTLQVSSPPLNLRPQFVHLKFEPMILHILTSSTEQAQAVLNAAMTAGFRESGITGLLDNKGRPSTPMVAVRSSGLALDSIIGFQCDDPSTPWANQITPMVSEAYLRTLIHVSNERFQMNEVRKQRFRQAFLERVGFRDMPVEDSNSRDYKPRGAYEPAAVRRERKRREGLARKEEMLAFAGALDGAHDTDCNVEDVEGDSADLSLFMEGNDETSIENSSIEPNQKVDFGYVLWRYISCPSCIEPWYVFHPRPLSRCVMVHSGVLLGSIFQ</sequence>
<proteinExistence type="predicted"/>
<dbReference type="EMBL" id="JAUTXU010000120">
    <property type="protein sequence ID" value="KAK3706403.1"/>
    <property type="molecule type" value="Genomic_DNA"/>
</dbReference>
<name>A0ACC3MYI5_9PEZI</name>
<accession>A0ACC3MYI5</accession>
<protein>
    <submittedName>
        <fullName evidence="1">Uncharacterized protein</fullName>
    </submittedName>
</protein>
<reference evidence="1" key="1">
    <citation type="submission" date="2023-07" db="EMBL/GenBank/DDBJ databases">
        <title>Black Yeasts Isolated from many extreme environments.</title>
        <authorList>
            <person name="Coleine C."/>
            <person name="Stajich J.E."/>
            <person name="Selbmann L."/>
        </authorList>
    </citation>
    <scope>NUCLEOTIDE SEQUENCE</scope>
    <source>
        <strain evidence="1">CCFEE 5714</strain>
    </source>
</reference>
<dbReference type="Proteomes" id="UP001281147">
    <property type="component" value="Unassembled WGS sequence"/>
</dbReference>
<gene>
    <name evidence="1" type="ORF">LTR37_012781</name>
</gene>
<evidence type="ECO:0000313" key="2">
    <source>
        <dbReference type="Proteomes" id="UP001281147"/>
    </source>
</evidence>
<organism evidence="1 2">
    <name type="scientific">Vermiconidia calcicola</name>
    <dbReference type="NCBI Taxonomy" id="1690605"/>
    <lineage>
        <taxon>Eukaryota</taxon>
        <taxon>Fungi</taxon>
        <taxon>Dikarya</taxon>
        <taxon>Ascomycota</taxon>
        <taxon>Pezizomycotina</taxon>
        <taxon>Dothideomycetes</taxon>
        <taxon>Dothideomycetidae</taxon>
        <taxon>Mycosphaerellales</taxon>
        <taxon>Extremaceae</taxon>
        <taxon>Vermiconidia</taxon>
    </lineage>
</organism>
<keyword evidence="2" id="KW-1185">Reference proteome</keyword>